<dbReference type="AlphaFoldDB" id="A0A8S1JN46"/>
<accession>A0A8S1JN46</accession>
<protein>
    <submittedName>
        <fullName evidence="1">Uncharacterized protein</fullName>
    </submittedName>
</protein>
<dbReference type="EMBL" id="CAJJDM010000001">
    <property type="protein sequence ID" value="CAD8042987.1"/>
    <property type="molecule type" value="Genomic_DNA"/>
</dbReference>
<gene>
    <name evidence="1" type="ORF">PPRIM_AZ9-3.1.T0040206</name>
</gene>
<organism evidence="1 2">
    <name type="scientific">Paramecium primaurelia</name>
    <dbReference type="NCBI Taxonomy" id="5886"/>
    <lineage>
        <taxon>Eukaryota</taxon>
        <taxon>Sar</taxon>
        <taxon>Alveolata</taxon>
        <taxon>Ciliophora</taxon>
        <taxon>Intramacronucleata</taxon>
        <taxon>Oligohymenophorea</taxon>
        <taxon>Peniculida</taxon>
        <taxon>Parameciidae</taxon>
        <taxon>Paramecium</taxon>
    </lineage>
</organism>
<keyword evidence="2" id="KW-1185">Reference proteome</keyword>
<dbReference type="Proteomes" id="UP000688137">
    <property type="component" value="Unassembled WGS sequence"/>
</dbReference>
<sequence>MSKKKRDHFQEPLMVSQQLLFNMLRIYEEFKMKHQGIKRIFIKNTTLKLQIQKSEKNKKTNQRIEILKLPKINIYFCMSSISSKTFKPNPLLISKREYNKLNDINYNNYI</sequence>
<proteinExistence type="predicted"/>
<evidence type="ECO:0000313" key="1">
    <source>
        <dbReference type="EMBL" id="CAD8042987.1"/>
    </source>
</evidence>
<reference evidence="1" key="1">
    <citation type="submission" date="2021-01" db="EMBL/GenBank/DDBJ databases">
        <authorList>
            <consortium name="Genoscope - CEA"/>
            <person name="William W."/>
        </authorList>
    </citation>
    <scope>NUCLEOTIDE SEQUENCE</scope>
</reference>
<name>A0A8S1JN46_PARPR</name>
<evidence type="ECO:0000313" key="2">
    <source>
        <dbReference type="Proteomes" id="UP000688137"/>
    </source>
</evidence>
<comment type="caution">
    <text evidence="1">The sequence shown here is derived from an EMBL/GenBank/DDBJ whole genome shotgun (WGS) entry which is preliminary data.</text>
</comment>